<dbReference type="SMART" id="SM00437">
    <property type="entry name" value="TOP1Ac"/>
    <property type="match status" value="1"/>
</dbReference>
<evidence type="ECO:0000256" key="7">
    <source>
        <dbReference type="ARBA" id="ARBA00022771"/>
    </source>
</evidence>
<dbReference type="Gene3D" id="2.70.20.10">
    <property type="entry name" value="Topoisomerase I, domain 3"/>
    <property type="match status" value="1"/>
</dbReference>
<dbReference type="GO" id="GO:0006281">
    <property type="term" value="P:DNA repair"/>
    <property type="evidence" value="ECO:0007669"/>
    <property type="project" value="TreeGrafter"/>
</dbReference>
<evidence type="ECO:0000256" key="4">
    <source>
        <dbReference type="ARBA" id="ARBA00012891"/>
    </source>
</evidence>
<feature type="coiled-coil region" evidence="16">
    <location>
        <begin position="573"/>
        <end position="625"/>
    </location>
</feature>
<dbReference type="SMART" id="SM00493">
    <property type="entry name" value="TOPRIM"/>
    <property type="match status" value="1"/>
</dbReference>
<evidence type="ECO:0000256" key="15">
    <source>
        <dbReference type="ARBA" id="ARBA00032877"/>
    </source>
</evidence>
<keyword evidence="20" id="KW-1185">Reference proteome</keyword>
<dbReference type="Proteomes" id="UP000033033">
    <property type="component" value="Chromosome"/>
</dbReference>
<accession>A0A0E3QX44</accession>
<dbReference type="FunFam" id="3.30.65.10:FF:000008">
    <property type="entry name" value="DNA topoisomerase I"/>
    <property type="match status" value="1"/>
</dbReference>
<evidence type="ECO:0000313" key="19">
    <source>
        <dbReference type="EMBL" id="AKB55369.1"/>
    </source>
</evidence>
<dbReference type="SMART" id="SM00436">
    <property type="entry name" value="TOP1Bc"/>
    <property type="match status" value="1"/>
</dbReference>
<keyword evidence="9" id="KW-0799">Topoisomerase</keyword>
<gene>
    <name evidence="19" type="ORF">MSBRM_2371</name>
</gene>
<comment type="catalytic activity">
    <reaction evidence="1">
        <text>ATP-independent breakage of single-stranded DNA, followed by passage and rejoining.</text>
        <dbReference type="EC" id="5.6.2.1"/>
    </reaction>
</comment>
<dbReference type="SUPFAM" id="SSF57783">
    <property type="entry name" value="Zinc beta-ribbon"/>
    <property type="match status" value="1"/>
</dbReference>
<dbReference type="InterPro" id="IPR013824">
    <property type="entry name" value="Topo_IA_cen_sub1"/>
</dbReference>
<dbReference type="Gene3D" id="1.10.290.10">
    <property type="entry name" value="Topoisomerase I, domain 4"/>
    <property type="match status" value="1"/>
</dbReference>
<dbReference type="CDD" id="cd03362">
    <property type="entry name" value="TOPRIM_TopoIA_TopoIII"/>
    <property type="match status" value="1"/>
</dbReference>
<dbReference type="CDD" id="cd00186">
    <property type="entry name" value="TOP1Ac"/>
    <property type="match status" value="1"/>
</dbReference>
<dbReference type="Gene3D" id="3.30.65.10">
    <property type="entry name" value="Bacterial Topoisomerase I, domain 1"/>
    <property type="match status" value="1"/>
</dbReference>
<evidence type="ECO:0000256" key="12">
    <source>
        <dbReference type="ARBA" id="ARBA00030003"/>
    </source>
</evidence>
<dbReference type="PROSITE" id="PS52039">
    <property type="entry name" value="TOPO_IA_2"/>
    <property type="match status" value="1"/>
</dbReference>
<reference evidence="19 20" key="1">
    <citation type="submission" date="2014-07" db="EMBL/GenBank/DDBJ databases">
        <title>Methanogenic archaea and the global carbon cycle.</title>
        <authorList>
            <person name="Henriksen J.R."/>
            <person name="Luke J."/>
            <person name="Reinhart S."/>
            <person name="Benedict M.N."/>
            <person name="Youngblut N.D."/>
            <person name="Metcalf M.E."/>
            <person name="Whitaker R.J."/>
            <person name="Metcalf W.W."/>
        </authorList>
    </citation>
    <scope>NUCLEOTIDE SEQUENCE [LARGE SCALE GENOMIC DNA]</scope>
    <source>
        <strain evidence="19 20">MS</strain>
    </source>
</reference>
<dbReference type="Pfam" id="PF01396">
    <property type="entry name" value="Zn_ribbon_Top1"/>
    <property type="match status" value="2"/>
</dbReference>
<dbReference type="InterPro" id="IPR023406">
    <property type="entry name" value="Topo_IA_AS"/>
</dbReference>
<dbReference type="STRING" id="1434108.MSBRM_2371"/>
<dbReference type="InterPro" id="IPR003601">
    <property type="entry name" value="Topo_IA_2"/>
</dbReference>
<dbReference type="Pfam" id="PF01751">
    <property type="entry name" value="Toprim"/>
    <property type="match status" value="1"/>
</dbReference>
<keyword evidence="8" id="KW-0862">Zinc</keyword>
<organism evidence="19 20">
    <name type="scientific">Methanosarcina barkeri MS</name>
    <dbReference type="NCBI Taxonomy" id="1434108"/>
    <lineage>
        <taxon>Archaea</taxon>
        <taxon>Methanobacteriati</taxon>
        <taxon>Methanobacteriota</taxon>
        <taxon>Stenosarchaea group</taxon>
        <taxon>Methanomicrobia</taxon>
        <taxon>Methanosarcinales</taxon>
        <taxon>Methanosarcinaceae</taxon>
        <taxon>Methanosarcina</taxon>
    </lineage>
</organism>
<evidence type="ECO:0000256" key="1">
    <source>
        <dbReference type="ARBA" id="ARBA00000213"/>
    </source>
</evidence>
<dbReference type="InterPro" id="IPR006171">
    <property type="entry name" value="TOPRIM_dom"/>
</dbReference>
<dbReference type="RefSeq" id="WP_048155879.1">
    <property type="nucleotide sequence ID" value="NZ_CP009528.1"/>
</dbReference>
<evidence type="ECO:0000256" key="14">
    <source>
        <dbReference type="ARBA" id="ARBA00032235"/>
    </source>
</evidence>
<evidence type="ECO:0000313" key="20">
    <source>
        <dbReference type="Proteomes" id="UP000033033"/>
    </source>
</evidence>
<dbReference type="GeneID" id="24845655"/>
<dbReference type="PANTHER" id="PTHR11390:SF21">
    <property type="entry name" value="DNA TOPOISOMERASE 3-ALPHA"/>
    <property type="match status" value="1"/>
</dbReference>
<dbReference type="Gene3D" id="3.40.50.140">
    <property type="match status" value="1"/>
</dbReference>
<dbReference type="InterPro" id="IPR000380">
    <property type="entry name" value="Topo_IA"/>
</dbReference>
<dbReference type="PROSITE" id="PS00396">
    <property type="entry name" value="TOPO_IA_1"/>
    <property type="match status" value="1"/>
</dbReference>
<dbReference type="EMBL" id="CP009528">
    <property type="protein sequence ID" value="AKB55369.1"/>
    <property type="molecule type" value="Genomic_DNA"/>
</dbReference>
<dbReference type="GO" id="GO:0008270">
    <property type="term" value="F:zinc ion binding"/>
    <property type="evidence" value="ECO:0007669"/>
    <property type="project" value="UniProtKB-KW"/>
</dbReference>
<evidence type="ECO:0000256" key="17">
    <source>
        <dbReference type="SAM" id="MobiDB-lite"/>
    </source>
</evidence>
<evidence type="ECO:0000256" key="9">
    <source>
        <dbReference type="ARBA" id="ARBA00023029"/>
    </source>
</evidence>
<dbReference type="AlphaFoldDB" id="A0A0E3QX44"/>
<protein>
    <recommendedName>
        <fullName evidence="4">DNA topoisomerase</fullName>
        <ecNumber evidence="4">5.6.2.1</ecNumber>
    </recommendedName>
    <alternativeName>
        <fullName evidence="15">Omega-protein</fullName>
    </alternativeName>
    <alternativeName>
        <fullName evidence="14">Relaxing enzyme</fullName>
    </alternativeName>
    <alternativeName>
        <fullName evidence="12">Swivelase</fullName>
    </alternativeName>
    <alternativeName>
        <fullName evidence="13">Untwisting enzyme</fullName>
    </alternativeName>
</protein>
<evidence type="ECO:0000256" key="13">
    <source>
        <dbReference type="ARBA" id="ARBA00031985"/>
    </source>
</evidence>
<sequence>MTVVAFAEKNKAASQIASILGEGEVERITVEGLPVYEFKWKGEEWLVMGLSGHIMNYDFPEQYNKWREVNPGVLLEVDPQKLVTRTDYAAAVKNLAKRANKIVLACDYDREGENIGFEAKTLAEEVTNVPVERARFSSLSPKEVKKAFESLIDPDYNMAMAAEARQILDLKMGAAFTRFVTLSVRERARTKDILSIGPCQTPTCGFVYEREKAIRAFQAKDFWKITAIFSAGSGKEREKEGEKEEGKEREKKRGKKGGKERGDFEGTHRAGNIHDKEKAAEIFKRLKGAKEGLVAKKTVKETKTSPPNPLNTTEFLKRASKFLGISPELALEVAEQLYLAGFTSYPRTETNKYADDFDFKSLVFDFARQKEYKPFAESILIAPIVPKNGEKDAHDHPPIHPIRAASRGEVSSAVNIPQAPAVYDLIARHFLANLMPAAVFEKTHLHLLVNEEPFDSSGTVLKDSGWLEAYPFENKKDKLLPFVEEGQKVGIKKLSNTKSKTSPPKKLTEAELLTLMDKNGIGTKATAPTHIETNKKRGYLETKGKTISILDTGFTLMDGLSLTVPILVKPEIRAKIEALIQEVEDGKKEFEAALEEGTALIKEMYAQLEANKKELTSNIAGTIKDEAALEDKKNYIGTCKVCGHVLRIVQTDSGRFVGCTGYPDCRNSYPLPKAGALTVLRSKECKKGGAAVLKVGNKYNWAVGIGPCFTCDLEKECYPPETVGPCPECDGSMFLINFKDTRFLGCTKRCGYTHSVPKTGKLTLLDKTCETCGWKLFRLKDGDRPEEEFCINRRCPEGRKYWKKPGKGAETRIKVKASVSRPAASSVAKPASSSATSSAASPEVTQAKRKTSELSAAGLKKSKLKT</sequence>
<evidence type="ECO:0000256" key="10">
    <source>
        <dbReference type="ARBA" id="ARBA00023125"/>
    </source>
</evidence>
<keyword evidence="10" id="KW-0238">DNA-binding</keyword>
<evidence type="ECO:0000256" key="11">
    <source>
        <dbReference type="ARBA" id="ARBA00023235"/>
    </source>
</evidence>
<dbReference type="SUPFAM" id="SSF56712">
    <property type="entry name" value="Prokaryotic type I DNA topoisomerase"/>
    <property type="match status" value="1"/>
</dbReference>
<evidence type="ECO:0000256" key="16">
    <source>
        <dbReference type="SAM" id="Coils"/>
    </source>
</evidence>
<dbReference type="PATRIC" id="fig|1434108.4.peg.3031"/>
<dbReference type="Gene3D" id="1.10.460.10">
    <property type="entry name" value="Topoisomerase I, domain 2"/>
    <property type="match status" value="1"/>
</dbReference>
<evidence type="ECO:0000256" key="3">
    <source>
        <dbReference type="ARBA" id="ARBA00009446"/>
    </source>
</evidence>
<keyword evidence="11 19" id="KW-0413">Isomerase</keyword>
<feature type="region of interest" description="Disordered" evidence="17">
    <location>
        <begin position="234"/>
        <end position="269"/>
    </location>
</feature>
<dbReference type="InterPro" id="IPR013825">
    <property type="entry name" value="Topo_IA_cen_sub2"/>
</dbReference>
<dbReference type="PANTHER" id="PTHR11390">
    <property type="entry name" value="PROKARYOTIC DNA TOPOISOMERASE"/>
    <property type="match status" value="1"/>
</dbReference>
<dbReference type="InterPro" id="IPR003602">
    <property type="entry name" value="Topo_IA_DNA-bd_dom"/>
</dbReference>
<comment type="cofactor">
    <cofactor evidence="2">
        <name>Mg(2+)</name>
        <dbReference type="ChEBI" id="CHEBI:18420"/>
    </cofactor>
</comment>
<feature type="domain" description="Topo IA-type catalytic" evidence="18">
    <location>
        <begin position="155"/>
        <end position="605"/>
    </location>
</feature>
<proteinExistence type="inferred from homology"/>
<dbReference type="InterPro" id="IPR023405">
    <property type="entry name" value="Topo_IA_core_domain"/>
</dbReference>
<feature type="region of interest" description="Disordered" evidence="17">
    <location>
        <begin position="804"/>
        <end position="866"/>
    </location>
</feature>
<dbReference type="KEGG" id="mby:MSBRM_2371"/>
<comment type="similarity">
    <text evidence="3">Belongs to the type IA topoisomerase family.</text>
</comment>
<dbReference type="FunFam" id="1.10.290.10:FF:000003">
    <property type="entry name" value="DNA topoisomerase"/>
    <property type="match status" value="1"/>
</dbReference>
<keyword evidence="5" id="KW-0479">Metal-binding</keyword>
<evidence type="ECO:0000256" key="2">
    <source>
        <dbReference type="ARBA" id="ARBA00001946"/>
    </source>
</evidence>
<dbReference type="GO" id="GO:0005694">
    <property type="term" value="C:chromosome"/>
    <property type="evidence" value="ECO:0007669"/>
    <property type="project" value="InterPro"/>
</dbReference>
<keyword evidence="6" id="KW-0677">Repeat</keyword>
<dbReference type="PRINTS" id="PR00417">
    <property type="entry name" value="PRTPISMRASEI"/>
</dbReference>
<dbReference type="InterPro" id="IPR013498">
    <property type="entry name" value="Topo_IA_Znf"/>
</dbReference>
<name>A0A0E3QX44_METBA</name>
<dbReference type="HOGENOM" id="CLU_002929_1_4_2"/>
<evidence type="ECO:0000256" key="6">
    <source>
        <dbReference type="ARBA" id="ARBA00022737"/>
    </source>
</evidence>
<evidence type="ECO:0000256" key="5">
    <source>
        <dbReference type="ARBA" id="ARBA00022723"/>
    </source>
</evidence>
<dbReference type="GO" id="GO:0006265">
    <property type="term" value="P:DNA topological change"/>
    <property type="evidence" value="ECO:0007669"/>
    <property type="project" value="InterPro"/>
</dbReference>
<dbReference type="EC" id="5.6.2.1" evidence="4"/>
<dbReference type="GO" id="GO:0003917">
    <property type="term" value="F:DNA topoisomerase type I (single strand cut, ATP-independent) activity"/>
    <property type="evidence" value="ECO:0007669"/>
    <property type="project" value="UniProtKB-EC"/>
</dbReference>
<keyword evidence="16" id="KW-0175">Coiled coil</keyword>
<evidence type="ECO:0000256" key="8">
    <source>
        <dbReference type="ARBA" id="ARBA00022833"/>
    </source>
</evidence>
<dbReference type="GO" id="GO:0006310">
    <property type="term" value="P:DNA recombination"/>
    <property type="evidence" value="ECO:0007669"/>
    <property type="project" value="TreeGrafter"/>
</dbReference>
<dbReference type="GO" id="GO:0003677">
    <property type="term" value="F:DNA binding"/>
    <property type="evidence" value="ECO:0007669"/>
    <property type="project" value="UniProtKB-KW"/>
</dbReference>
<dbReference type="Pfam" id="PF01131">
    <property type="entry name" value="Topoisom_bac"/>
    <property type="match status" value="1"/>
</dbReference>
<dbReference type="InterPro" id="IPR034144">
    <property type="entry name" value="TOPRIM_TopoIII"/>
</dbReference>
<dbReference type="InterPro" id="IPR013826">
    <property type="entry name" value="Topo_IA_cen_sub3"/>
</dbReference>
<dbReference type="InterPro" id="IPR013497">
    <property type="entry name" value="Topo_IA_cen"/>
</dbReference>
<keyword evidence="7" id="KW-0863">Zinc-finger</keyword>
<evidence type="ECO:0000259" key="18">
    <source>
        <dbReference type="PROSITE" id="PS52039"/>
    </source>
</evidence>
<feature type="compositionally biased region" description="Low complexity" evidence="17">
    <location>
        <begin position="816"/>
        <end position="842"/>
    </location>
</feature>